<dbReference type="Pfam" id="PF03161">
    <property type="entry name" value="LAGLIDADG_2"/>
    <property type="match status" value="1"/>
</dbReference>
<dbReference type="EMBL" id="KJ806266">
    <property type="protein sequence ID" value="AIK29094.1"/>
    <property type="molecule type" value="Genomic_DNA"/>
</dbReference>
<dbReference type="Gene3D" id="3.10.28.10">
    <property type="entry name" value="Homing endonucleases"/>
    <property type="match status" value="2"/>
</dbReference>
<keyword evidence="2" id="KW-0255">Endonuclease</keyword>
<dbReference type="RefSeq" id="YP_009054606.1">
    <property type="nucleotide sequence ID" value="NC_024756.1"/>
</dbReference>
<geneLocation type="mitochondrion" evidence="2"/>
<gene>
    <name evidence="2" type="primary">cob</name>
    <name evidence="2" type="ORF">EL32_g04</name>
</gene>
<accession>A0A076VI00</accession>
<dbReference type="GeneID" id="20160091"/>
<keyword evidence="2" id="KW-0378">Hydrolase</keyword>
<keyword evidence="2" id="KW-0496">Mitochondrion</keyword>
<protein>
    <submittedName>
        <fullName evidence="2">Hypothetical LAGLIDADG homing endonuclease</fullName>
    </submittedName>
</protein>
<dbReference type="InterPro" id="IPR004860">
    <property type="entry name" value="LAGLIDADG_dom"/>
</dbReference>
<keyword evidence="2" id="KW-0540">Nuclease</keyword>
<proteinExistence type="predicted"/>
<dbReference type="InterPro" id="IPR027434">
    <property type="entry name" value="Homing_endonucl"/>
</dbReference>
<sequence length="222" mass="25458">SDFCPKWQCCAFFVPKVPAVRRIGPHNLDVLSFLFGSLLGDGHAERHGNGVRVSLHHSRSQMAYLHWCRCFLATKGYCSPMPQKVTKMLQKKNKCYYSQKCTTYVFSSFNWIRERFYSTGVKRVPASIDQYLTPLAMAVWIMDDGHFTGHGMILCTDGFPREDVEGLCITLSRKYGWKTGVRKKGKYWAVYIWAESMNSLVAIVKPHMHASMAHKLGSYWVV</sequence>
<feature type="non-terminal residue" evidence="2">
    <location>
        <position position="1"/>
    </location>
</feature>
<evidence type="ECO:0000259" key="1">
    <source>
        <dbReference type="Pfam" id="PF03161"/>
    </source>
</evidence>
<reference evidence="2" key="1">
    <citation type="journal article" date="2014" name="Genome Biol. Evol.">
        <title>Gene arrangement convergence, diverse intron content, and genetic code modifications in mitochondrial genomes of Sphaeropleales (Chlorophyta).</title>
        <authorList>
            <person name="Fucikova K."/>
            <person name="Lewis P.O."/>
            <person name="Gonzalez-Halphen D."/>
            <person name="Lewis L.A."/>
        </authorList>
    </citation>
    <scope>NUCLEOTIDE SEQUENCE</scope>
    <source>
        <strain evidence="2">UTEX B66</strain>
    </source>
</reference>
<feature type="domain" description="Homing endonuclease LAGLIDADG" evidence="1">
    <location>
        <begin position="32"/>
        <end position="200"/>
    </location>
</feature>
<dbReference type="AlphaFoldDB" id="A0A076VI00"/>
<dbReference type="GO" id="GO:0004519">
    <property type="term" value="F:endonuclease activity"/>
    <property type="evidence" value="ECO:0007669"/>
    <property type="project" value="UniProtKB-KW"/>
</dbReference>
<name>A0A076VI00_9CHLO</name>
<organism evidence="2">
    <name type="scientific">Bracteacoccus minor</name>
    <dbReference type="NCBI Taxonomy" id="50037"/>
    <lineage>
        <taxon>Eukaryota</taxon>
        <taxon>Viridiplantae</taxon>
        <taxon>Chlorophyta</taxon>
        <taxon>core chlorophytes</taxon>
        <taxon>Chlorophyceae</taxon>
        <taxon>CS clade</taxon>
        <taxon>Sphaeropleales</taxon>
        <taxon>Bracteacoccaceae</taxon>
        <taxon>Bracteacoccus</taxon>
    </lineage>
</organism>
<evidence type="ECO:0000313" key="2">
    <source>
        <dbReference type="EMBL" id="AIK29094.1"/>
    </source>
</evidence>
<dbReference type="SUPFAM" id="SSF55608">
    <property type="entry name" value="Homing endonucleases"/>
    <property type="match status" value="1"/>
</dbReference>